<dbReference type="EMBL" id="WHVB01000001">
    <property type="protein sequence ID" value="KAF8487037.1"/>
    <property type="molecule type" value="Genomic_DNA"/>
</dbReference>
<protein>
    <submittedName>
        <fullName evidence="2">Uncharacterized protein</fullName>
    </submittedName>
</protein>
<sequence length="221" mass="24088">MDPPQWREDHFQGNTIPAVDAPWNATAFPAPQPPQAAHSSHPLPVPGQPHGHAGIVRDTVFPPGNAAGNHRPVQDWEDMPPPVENFAGQRQLQDLQYVDMDHYDMGNGDPHAPLHEHRGHAIDNYAGFALDVPARAQAALPVPPEIVIFNGPARNAAAGPAPAFLGERTEGPVPNGLANEILRQLAILYLREPNSRVVVIRMEPGNDHRVRVFITIDLADI</sequence>
<name>A0A9P5N5Q7_9AGAM</name>
<dbReference type="AlphaFoldDB" id="A0A9P5N5Q7"/>
<reference evidence="2" key="1">
    <citation type="submission" date="2019-10" db="EMBL/GenBank/DDBJ databases">
        <authorList>
            <consortium name="DOE Joint Genome Institute"/>
            <person name="Kuo A."/>
            <person name="Miyauchi S."/>
            <person name="Kiss E."/>
            <person name="Drula E."/>
            <person name="Kohler A."/>
            <person name="Sanchez-Garcia M."/>
            <person name="Andreopoulos B."/>
            <person name="Barry K.W."/>
            <person name="Bonito G."/>
            <person name="Buee M."/>
            <person name="Carver A."/>
            <person name="Chen C."/>
            <person name="Cichocki N."/>
            <person name="Clum A."/>
            <person name="Culley D."/>
            <person name="Crous P.W."/>
            <person name="Fauchery L."/>
            <person name="Girlanda M."/>
            <person name="Hayes R."/>
            <person name="Keri Z."/>
            <person name="LaButti K."/>
            <person name="Lipzen A."/>
            <person name="Lombard V."/>
            <person name="Magnuson J."/>
            <person name="Maillard F."/>
            <person name="Morin E."/>
            <person name="Murat C."/>
            <person name="Nolan M."/>
            <person name="Ohm R."/>
            <person name="Pangilinan J."/>
            <person name="Pereira M."/>
            <person name="Perotto S."/>
            <person name="Peter M."/>
            <person name="Riley R."/>
            <person name="Sitrit Y."/>
            <person name="Stielow B."/>
            <person name="Szollosi G."/>
            <person name="Zifcakova L."/>
            <person name="Stursova M."/>
            <person name="Spatafora J.W."/>
            <person name="Tedersoo L."/>
            <person name="Vaario L.-M."/>
            <person name="Yamada A."/>
            <person name="Yan M."/>
            <person name="Wang P."/>
            <person name="Xu J."/>
            <person name="Bruns T."/>
            <person name="Baldrian P."/>
            <person name="Vilgalys R."/>
            <person name="Henrissat B."/>
            <person name="Grigoriev I.V."/>
            <person name="Hibbett D."/>
            <person name="Nagy L.G."/>
            <person name="Martin F.M."/>
        </authorList>
    </citation>
    <scope>NUCLEOTIDE SEQUENCE</scope>
    <source>
        <strain evidence="2">Prilba</strain>
    </source>
</reference>
<dbReference type="OrthoDB" id="3244557at2759"/>
<accession>A0A9P5N5Q7</accession>
<comment type="caution">
    <text evidence="2">The sequence shown here is derived from an EMBL/GenBank/DDBJ whole genome shotgun (WGS) entry which is preliminary data.</text>
</comment>
<dbReference type="Proteomes" id="UP000759537">
    <property type="component" value="Unassembled WGS sequence"/>
</dbReference>
<proteinExistence type="predicted"/>
<reference evidence="2" key="2">
    <citation type="journal article" date="2020" name="Nat. Commun.">
        <title>Large-scale genome sequencing of mycorrhizal fungi provides insights into the early evolution of symbiotic traits.</title>
        <authorList>
            <person name="Miyauchi S."/>
            <person name="Kiss E."/>
            <person name="Kuo A."/>
            <person name="Drula E."/>
            <person name="Kohler A."/>
            <person name="Sanchez-Garcia M."/>
            <person name="Morin E."/>
            <person name="Andreopoulos B."/>
            <person name="Barry K.W."/>
            <person name="Bonito G."/>
            <person name="Buee M."/>
            <person name="Carver A."/>
            <person name="Chen C."/>
            <person name="Cichocki N."/>
            <person name="Clum A."/>
            <person name="Culley D."/>
            <person name="Crous P.W."/>
            <person name="Fauchery L."/>
            <person name="Girlanda M."/>
            <person name="Hayes R.D."/>
            <person name="Keri Z."/>
            <person name="LaButti K."/>
            <person name="Lipzen A."/>
            <person name="Lombard V."/>
            <person name="Magnuson J."/>
            <person name="Maillard F."/>
            <person name="Murat C."/>
            <person name="Nolan M."/>
            <person name="Ohm R.A."/>
            <person name="Pangilinan J."/>
            <person name="Pereira M.F."/>
            <person name="Perotto S."/>
            <person name="Peter M."/>
            <person name="Pfister S."/>
            <person name="Riley R."/>
            <person name="Sitrit Y."/>
            <person name="Stielow J.B."/>
            <person name="Szollosi G."/>
            <person name="Zifcakova L."/>
            <person name="Stursova M."/>
            <person name="Spatafora J.W."/>
            <person name="Tedersoo L."/>
            <person name="Vaario L.M."/>
            <person name="Yamada A."/>
            <person name="Yan M."/>
            <person name="Wang P."/>
            <person name="Xu J."/>
            <person name="Bruns T."/>
            <person name="Baldrian P."/>
            <person name="Vilgalys R."/>
            <person name="Dunand C."/>
            <person name="Henrissat B."/>
            <person name="Grigoriev I.V."/>
            <person name="Hibbett D."/>
            <person name="Nagy L.G."/>
            <person name="Martin F.M."/>
        </authorList>
    </citation>
    <scope>NUCLEOTIDE SEQUENCE</scope>
    <source>
        <strain evidence="2">Prilba</strain>
    </source>
</reference>
<evidence type="ECO:0000313" key="3">
    <source>
        <dbReference type="Proteomes" id="UP000759537"/>
    </source>
</evidence>
<evidence type="ECO:0000256" key="1">
    <source>
        <dbReference type="SAM" id="MobiDB-lite"/>
    </source>
</evidence>
<feature type="region of interest" description="Disordered" evidence="1">
    <location>
        <begin position="23"/>
        <end position="73"/>
    </location>
</feature>
<organism evidence="2 3">
    <name type="scientific">Russula ochroleuca</name>
    <dbReference type="NCBI Taxonomy" id="152965"/>
    <lineage>
        <taxon>Eukaryota</taxon>
        <taxon>Fungi</taxon>
        <taxon>Dikarya</taxon>
        <taxon>Basidiomycota</taxon>
        <taxon>Agaricomycotina</taxon>
        <taxon>Agaricomycetes</taxon>
        <taxon>Russulales</taxon>
        <taxon>Russulaceae</taxon>
        <taxon>Russula</taxon>
    </lineage>
</organism>
<gene>
    <name evidence="2" type="ORF">DFH94DRAFT_11721</name>
</gene>
<keyword evidence="3" id="KW-1185">Reference proteome</keyword>
<evidence type="ECO:0000313" key="2">
    <source>
        <dbReference type="EMBL" id="KAF8487037.1"/>
    </source>
</evidence>